<dbReference type="Proteomes" id="UP001183809">
    <property type="component" value="Unassembled WGS sequence"/>
</dbReference>
<accession>A0ABU2TZL1</accession>
<comment type="caution">
    <text evidence="1">The sequence shown here is derived from an EMBL/GenBank/DDBJ whole genome shotgun (WGS) entry which is preliminary data.</text>
</comment>
<organism evidence="1 2">
    <name type="scientific">Streptomyces gibsoniae</name>
    <dbReference type="NCBI Taxonomy" id="3075529"/>
    <lineage>
        <taxon>Bacteria</taxon>
        <taxon>Bacillati</taxon>
        <taxon>Actinomycetota</taxon>
        <taxon>Actinomycetes</taxon>
        <taxon>Kitasatosporales</taxon>
        <taxon>Streptomycetaceae</taxon>
        <taxon>Streptomyces</taxon>
    </lineage>
</organism>
<evidence type="ECO:0000313" key="1">
    <source>
        <dbReference type="EMBL" id="MDT0466417.1"/>
    </source>
</evidence>
<name>A0ABU2TZL1_9ACTN</name>
<protein>
    <submittedName>
        <fullName evidence="1">Uncharacterized protein</fullName>
    </submittedName>
</protein>
<sequence length="47" mass="4516">MNSIARVTADDTDCVVAGPSKGTGSHAKGVAPVETAAQAAVSAFAGK</sequence>
<dbReference type="EMBL" id="JAVREY010000037">
    <property type="protein sequence ID" value="MDT0466417.1"/>
    <property type="molecule type" value="Genomic_DNA"/>
</dbReference>
<reference evidence="2" key="1">
    <citation type="submission" date="2023-07" db="EMBL/GenBank/DDBJ databases">
        <title>30 novel species of actinomycetes from the DSMZ collection.</title>
        <authorList>
            <person name="Nouioui I."/>
        </authorList>
    </citation>
    <scope>NUCLEOTIDE SEQUENCE [LARGE SCALE GENOMIC DNA]</scope>
    <source>
        <strain evidence="2">DSM 41699</strain>
    </source>
</reference>
<dbReference type="RefSeq" id="WP_311697880.1">
    <property type="nucleotide sequence ID" value="NZ_JAVREY010000037.1"/>
</dbReference>
<keyword evidence="2" id="KW-1185">Reference proteome</keyword>
<proteinExistence type="predicted"/>
<evidence type="ECO:0000313" key="2">
    <source>
        <dbReference type="Proteomes" id="UP001183809"/>
    </source>
</evidence>
<gene>
    <name evidence="1" type="ORF">RM764_25975</name>
</gene>